<evidence type="ECO:0000313" key="2">
    <source>
        <dbReference type="EMBL" id="CAG6476826.1"/>
    </source>
</evidence>
<dbReference type="EMBL" id="HBUE01079380">
    <property type="protein sequence ID" value="CAG6476826.1"/>
    <property type="molecule type" value="Transcribed_RNA"/>
</dbReference>
<dbReference type="AlphaFoldDB" id="A0A8D8BS39"/>
<evidence type="ECO:0000256" key="1">
    <source>
        <dbReference type="SAM" id="MobiDB-lite"/>
    </source>
</evidence>
<reference evidence="2" key="1">
    <citation type="submission" date="2021-05" db="EMBL/GenBank/DDBJ databases">
        <authorList>
            <person name="Alioto T."/>
            <person name="Alioto T."/>
            <person name="Gomez Garrido J."/>
        </authorList>
    </citation>
    <scope>NUCLEOTIDE SEQUENCE</scope>
</reference>
<accession>A0A8D8BS39</accession>
<name>A0A8D8BS39_CULPI</name>
<feature type="region of interest" description="Disordered" evidence="1">
    <location>
        <begin position="64"/>
        <end position="83"/>
    </location>
</feature>
<proteinExistence type="predicted"/>
<feature type="region of interest" description="Disordered" evidence="1">
    <location>
        <begin position="117"/>
        <end position="136"/>
    </location>
</feature>
<organism evidence="2">
    <name type="scientific">Culex pipiens</name>
    <name type="common">House mosquito</name>
    <dbReference type="NCBI Taxonomy" id="7175"/>
    <lineage>
        <taxon>Eukaryota</taxon>
        <taxon>Metazoa</taxon>
        <taxon>Ecdysozoa</taxon>
        <taxon>Arthropoda</taxon>
        <taxon>Hexapoda</taxon>
        <taxon>Insecta</taxon>
        <taxon>Pterygota</taxon>
        <taxon>Neoptera</taxon>
        <taxon>Endopterygota</taxon>
        <taxon>Diptera</taxon>
        <taxon>Nematocera</taxon>
        <taxon>Culicoidea</taxon>
        <taxon>Culicidae</taxon>
        <taxon>Culicinae</taxon>
        <taxon>Culicini</taxon>
        <taxon>Culex</taxon>
        <taxon>Culex</taxon>
    </lineage>
</organism>
<protein>
    <submittedName>
        <fullName evidence="2">(northern house mosquito) hypothetical protein</fullName>
    </submittedName>
</protein>
<sequence>MSRTVATTTPTTMRIPKTTRRTTTTSTAARSSRESSCWTTTRIWSTKVGAAEVAAVVVEAAGPVPTTKRPASKPCWKRQTKQHKPSPACDLVKAVAAREIRKMLFVISACSRARCWRPAPTTTSTPSGGSSARATR</sequence>